<feature type="domain" description="Thioesterase" evidence="1">
    <location>
        <begin position="99"/>
        <end position="194"/>
    </location>
</feature>
<dbReference type="Gene3D" id="3.10.129.10">
    <property type="entry name" value="Hotdog Thioesterase"/>
    <property type="match status" value="1"/>
</dbReference>
<protein>
    <submittedName>
        <fullName evidence="2">HotDog domain-containing protein</fullName>
    </submittedName>
</protein>
<dbReference type="AlphaFoldDB" id="A0A6A5ZRG1"/>
<dbReference type="SUPFAM" id="SSF54637">
    <property type="entry name" value="Thioesterase/thiol ester dehydrase-isomerase"/>
    <property type="match status" value="1"/>
</dbReference>
<dbReference type="InterPro" id="IPR029069">
    <property type="entry name" value="HotDog_dom_sf"/>
</dbReference>
<proteinExistence type="predicted"/>
<evidence type="ECO:0000313" key="2">
    <source>
        <dbReference type="EMBL" id="KAF2122069.1"/>
    </source>
</evidence>
<dbReference type="OrthoDB" id="506431at2759"/>
<dbReference type="InterPro" id="IPR006683">
    <property type="entry name" value="Thioestr_dom"/>
</dbReference>
<dbReference type="PANTHER" id="PTHR47260">
    <property type="entry name" value="UPF0644 PROTEIN PB2B4.06"/>
    <property type="match status" value="1"/>
</dbReference>
<name>A0A6A5ZRG1_9PLEO</name>
<sequence length="211" mass="23308">MDYFQSIPWCAALLEKPGIVPYTPTCRLEPDANGALPTQDQFFRVNLRSSDLIPHAIGFYQDPFSPAIISPSPTSSGLRLLIHSSTLMLDLRPGTNGYNGSAHGGLISTLIDEAMGSLIYINHHFYTEVEAIHKEKIPSNVLNMHGVAMFTASMNVRFLKPLATPQVVLVTASLKDIEGRKVYLDVEVKDGEGLRFASCEGMWMSVLREKL</sequence>
<dbReference type="EMBL" id="ML977311">
    <property type="protein sequence ID" value="KAF2122069.1"/>
    <property type="molecule type" value="Genomic_DNA"/>
</dbReference>
<dbReference type="InterPro" id="IPR052061">
    <property type="entry name" value="PTE-AB_protein"/>
</dbReference>
<gene>
    <name evidence="2" type="ORF">BDV96DRAFT_627236</name>
</gene>
<dbReference type="PANTHER" id="PTHR47260:SF6">
    <property type="entry name" value="THIOESTERASE DOMAIN-CONTAINING PROTEIN"/>
    <property type="match status" value="1"/>
</dbReference>
<evidence type="ECO:0000259" key="1">
    <source>
        <dbReference type="Pfam" id="PF03061"/>
    </source>
</evidence>
<organism evidence="2 3">
    <name type="scientific">Lophiotrema nucula</name>
    <dbReference type="NCBI Taxonomy" id="690887"/>
    <lineage>
        <taxon>Eukaryota</taxon>
        <taxon>Fungi</taxon>
        <taxon>Dikarya</taxon>
        <taxon>Ascomycota</taxon>
        <taxon>Pezizomycotina</taxon>
        <taxon>Dothideomycetes</taxon>
        <taxon>Pleosporomycetidae</taxon>
        <taxon>Pleosporales</taxon>
        <taxon>Lophiotremataceae</taxon>
        <taxon>Lophiotrema</taxon>
    </lineage>
</organism>
<keyword evidence="3" id="KW-1185">Reference proteome</keyword>
<dbReference type="CDD" id="cd03443">
    <property type="entry name" value="PaaI_thioesterase"/>
    <property type="match status" value="1"/>
</dbReference>
<dbReference type="Proteomes" id="UP000799770">
    <property type="component" value="Unassembled WGS sequence"/>
</dbReference>
<reference evidence="2" key="1">
    <citation type="journal article" date="2020" name="Stud. Mycol.">
        <title>101 Dothideomycetes genomes: a test case for predicting lifestyles and emergence of pathogens.</title>
        <authorList>
            <person name="Haridas S."/>
            <person name="Albert R."/>
            <person name="Binder M."/>
            <person name="Bloem J."/>
            <person name="Labutti K."/>
            <person name="Salamov A."/>
            <person name="Andreopoulos B."/>
            <person name="Baker S."/>
            <person name="Barry K."/>
            <person name="Bills G."/>
            <person name="Bluhm B."/>
            <person name="Cannon C."/>
            <person name="Castanera R."/>
            <person name="Culley D."/>
            <person name="Daum C."/>
            <person name="Ezra D."/>
            <person name="Gonzalez J."/>
            <person name="Henrissat B."/>
            <person name="Kuo A."/>
            <person name="Liang C."/>
            <person name="Lipzen A."/>
            <person name="Lutzoni F."/>
            <person name="Magnuson J."/>
            <person name="Mondo S."/>
            <person name="Nolan M."/>
            <person name="Ohm R."/>
            <person name="Pangilinan J."/>
            <person name="Park H.-J."/>
            <person name="Ramirez L."/>
            <person name="Alfaro M."/>
            <person name="Sun H."/>
            <person name="Tritt A."/>
            <person name="Yoshinaga Y."/>
            <person name="Zwiers L.-H."/>
            <person name="Turgeon B."/>
            <person name="Goodwin S."/>
            <person name="Spatafora J."/>
            <person name="Crous P."/>
            <person name="Grigoriev I."/>
        </authorList>
    </citation>
    <scope>NUCLEOTIDE SEQUENCE</scope>
    <source>
        <strain evidence="2">CBS 627.86</strain>
    </source>
</reference>
<accession>A0A6A5ZRG1</accession>
<evidence type="ECO:0000313" key="3">
    <source>
        <dbReference type="Proteomes" id="UP000799770"/>
    </source>
</evidence>
<dbReference type="Pfam" id="PF03061">
    <property type="entry name" value="4HBT"/>
    <property type="match status" value="1"/>
</dbReference>